<proteinExistence type="inferred from homology"/>
<keyword evidence="3" id="KW-0732">Signal</keyword>
<evidence type="ECO:0000313" key="4">
    <source>
        <dbReference type="EMBL" id="PZP30163.1"/>
    </source>
</evidence>
<reference evidence="4 5" key="1">
    <citation type="submission" date="2017-08" db="EMBL/GenBank/DDBJ databases">
        <title>Infants hospitalized years apart are colonized by the same room-sourced microbial strains.</title>
        <authorList>
            <person name="Brooks B."/>
            <person name="Olm M.R."/>
            <person name="Firek B.A."/>
            <person name="Baker R."/>
            <person name="Thomas B.C."/>
            <person name="Morowitz M.J."/>
            <person name="Banfield J.F."/>
        </authorList>
    </citation>
    <scope>NUCLEOTIDE SEQUENCE [LARGE SCALE GENOMIC DNA]</scope>
    <source>
        <strain evidence="4">S2_012_000_R2_81</strain>
    </source>
</reference>
<comment type="caution">
    <text evidence="4">The sequence shown here is derived from an EMBL/GenBank/DDBJ whole genome shotgun (WGS) entry which is preliminary data.</text>
</comment>
<dbReference type="PANTHER" id="PTHR42928:SF5">
    <property type="entry name" value="BLR1237 PROTEIN"/>
    <property type="match status" value="1"/>
</dbReference>
<sequence length="331" mass="35088">MSWRVSRRRLLAAGMAVTGGAWAQPGWPSRPLRIVVPYGPGGTTDMLARQLVPDLQRLLGQPVHVDYKPGADGNIGSVEVAKATDGHTLLMGTIGTHALNAVLSRRLPYDPMGDFAPVALVAVVPLVLVINPAVAAALGIRTVADLVRVARAQPGRLHLASAGNGTSSHLCGELFKKLTGTEMPHFPYRSAGPAQQDVVAGNMDLMFDSLPSALPQLRAGGLQALALSSARRSPTVPDLPTLEEAGGAALKGFEARAWFGLLAPAHQPPEQLARLQRDTAQVLAQPALRERFTALGAQVGRATPTEFAAFMAAETMRWARIVRQVGVKVDR</sequence>
<dbReference type="InterPro" id="IPR005064">
    <property type="entry name" value="BUG"/>
</dbReference>
<dbReference type="PANTHER" id="PTHR42928">
    <property type="entry name" value="TRICARBOXYLATE-BINDING PROTEIN"/>
    <property type="match status" value="1"/>
</dbReference>
<dbReference type="InterPro" id="IPR042100">
    <property type="entry name" value="Bug_dom1"/>
</dbReference>
<dbReference type="Gene3D" id="3.40.190.10">
    <property type="entry name" value="Periplasmic binding protein-like II"/>
    <property type="match status" value="1"/>
</dbReference>
<dbReference type="AlphaFoldDB" id="A0A2W5DHY1"/>
<dbReference type="SUPFAM" id="SSF53850">
    <property type="entry name" value="Periplasmic binding protein-like II"/>
    <property type="match status" value="1"/>
</dbReference>
<keyword evidence="2" id="KW-1133">Transmembrane helix</keyword>
<accession>A0A2W5DHY1</accession>
<evidence type="ECO:0000313" key="5">
    <source>
        <dbReference type="Proteomes" id="UP000249633"/>
    </source>
</evidence>
<organism evidence="4 5">
    <name type="scientific">Roseateles depolymerans</name>
    <dbReference type="NCBI Taxonomy" id="76731"/>
    <lineage>
        <taxon>Bacteria</taxon>
        <taxon>Pseudomonadati</taxon>
        <taxon>Pseudomonadota</taxon>
        <taxon>Betaproteobacteria</taxon>
        <taxon>Burkholderiales</taxon>
        <taxon>Sphaerotilaceae</taxon>
        <taxon>Roseateles</taxon>
    </lineage>
</organism>
<name>A0A2W5DHY1_9BURK</name>
<keyword evidence="2" id="KW-0472">Membrane</keyword>
<comment type="similarity">
    <text evidence="1">Belongs to the UPF0065 (bug) family.</text>
</comment>
<keyword evidence="2" id="KW-0812">Transmembrane</keyword>
<dbReference type="PIRSF" id="PIRSF017082">
    <property type="entry name" value="YflP"/>
    <property type="match status" value="1"/>
</dbReference>
<protein>
    <submittedName>
        <fullName evidence="4">MFS transporter</fullName>
    </submittedName>
</protein>
<feature type="signal peptide" evidence="3">
    <location>
        <begin position="1"/>
        <end position="23"/>
    </location>
</feature>
<evidence type="ECO:0000256" key="1">
    <source>
        <dbReference type="ARBA" id="ARBA00006987"/>
    </source>
</evidence>
<dbReference type="Pfam" id="PF03401">
    <property type="entry name" value="TctC"/>
    <property type="match status" value="1"/>
</dbReference>
<dbReference type="Gene3D" id="3.40.190.150">
    <property type="entry name" value="Bordetella uptake gene, domain 1"/>
    <property type="match status" value="1"/>
</dbReference>
<evidence type="ECO:0000256" key="3">
    <source>
        <dbReference type="SAM" id="SignalP"/>
    </source>
</evidence>
<feature type="transmembrane region" description="Helical" evidence="2">
    <location>
        <begin position="115"/>
        <end position="138"/>
    </location>
</feature>
<dbReference type="EMBL" id="QFOD01000015">
    <property type="protein sequence ID" value="PZP30163.1"/>
    <property type="molecule type" value="Genomic_DNA"/>
</dbReference>
<feature type="chain" id="PRO_5016141594" evidence="3">
    <location>
        <begin position="24"/>
        <end position="331"/>
    </location>
</feature>
<evidence type="ECO:0000256" key="2">
    <source>
        <dbReference type="SAM" id="Phobius"/>
    </source>
</evidence>
<gene>
    <name evidence="4" type="ORF">DI603_15505</name>
</gene>
<dbReference type="Proteomes" id="UP000249633">
    <property type="component" value="Unassembled WGS sequence"/>
</dbReference>